<accession>A0A1I2X8A9</accession>
<keyword evidence="2" id="KW-1185">Reference proteome</keyword>
<evidence type="ECO:0000313" key="1">
    <source>
        <dbReference type="EMBL" id="SFH09247.1"/>
    </source>
</evidence>
<reference evidence="2" key="1">
    <citation type="submission" date="2016-10" db="EMBL/GenBank/DDBJ databases">
        <authorList>
            <person name="Varghese N."/>
            <person name="Submissions S."/>
        </authorList>
    </citation>
    <scope>NUCLEOTIDE SEQUENCE [LARGE SCALE GENOMIC DNA]</scope>
    <source>
        <strain evidence="2">DSM 17038</strain>
    </source>
</reference>
<evidence type="ECO:0000313" key="2">
    <source>
        <dbReference type="Proteomes" id="UP000199337"/>
    </source>
</evidence>
<organism evidence="1 2">
    <name type="scientific">Desulfotruncus arcticus DSM 17038</name>
    <dbReference type="NCBI Taxonomy" id="1121424"/>
    <lineage>
        <taxon>Bacteria</taxon>
        <taxon>Bacillati</taxon>
        <taxon>Bacillota</taxon>
        <taxon>Clostridia</taxon>
        <taxon>Eubacteriales</taxon>
        <taxon>Desulfallaceae</taxon>
        <taxon>Desulfotruncus</taxon>
    </lineage>
</organism>
<protein>
    <submittedName>
        <fullName evidence="1">Uncharacterized protein</fullName>
    </submittedName>
</protein>
<proteinExistence type="predicted"/>
<dbReference type="AlphaFoldDB" id="A0A1I2X8A9"/>
<dbReference type="Proteomes" id="UP000199337">
    <property type="component" value="Unassembled WGS sequence"/>
</dbReference>
<sequence>MNLVKFYLKHTRDKTIRKSGINEIDKISGIDFKKGYGSIFCKHIQDNTTV</sequence>
<gene>
    <name evidence="1" type="ORF">SAMN05660649_03816</name>
</gene>
<dbReference type="STRING" id="341036.SAMN05660649_03816"/>
<name>A0A1I2X8A9_9FIRM</name>
<dbReference type="EMBL" id="FOOX01000016">
    <property type="protein sequence ID" value="SFH09247.1"/>
    <property type="molecule type" value="Genomic_DNA"/>
</dbReference>